<accession>A0A835GXY3</accession>
<dbReference type="Proteomes" id="UP000631114">
    <property type="component" value="Unassembled WGS sequence"/>
</dbReference>
<organism evidence="1 2">
    <name type="scientific">Coptis chinensis</name>
    <dbReference type="NCBI Taxonomy" id="261450"/>
    <lineage>
        <taxon>Eukaryota</taxon>
        <taxon>Viridiplantae</taxon>
        <taxon>Streptophyta</taxon>
        <taxon>Embryophyta</taxon>
        <taxon>Tracheophyta</taxon>
        <taxon>Spermatophyta</taxon>
        <taxon>Magnoliopsida</taxon>
        <taxon>Ranunculales</taxon>
        <taxon>Ranunculaceae</taxon>
        <taxon>Coptidoideae</taxon>
        <taxon>Coptis</taxon>
    </lineage>
</organism>
<gene>
    <name evidence="1" type="ORF">IFM89_013422</name>
</gene>
<comment type="caution">
    <text evidence="1">The sequence shown here is derived from an EMBL/GenBank/DDBJ whole genome shotgun (WGS) entry which is preliminary data.</text>
</comment>
<protein>
    <submittedName>
        <fullName evidence="1">Uncharacterized protein</fullName>
    </submittedName>
</protein>
<name>A0A835GXY3_9MAGN</name>
<dbReference type="AlphaFoldDB" id="A0A835GXY3"/>
<keyword evidence="2" id="KW-1185">Reference proteome</keyword>
<evidence type="ECO:0000313" key="2">
    <source>
        <dbReference type="Proteomes" id="UP000631114"/>
    </source>
</evidence>
<sequence length="95" mass="10863">MNVKQTSSLSRVLSCSQCGLERVRLMFEKFLTRLGDPHRVLFFDELDSIATQIKLKGKEVLLKAKSKGEDALKRKGYLEALYHYNEVSVIICLIT</sequence>
<reference evidence="1 2" key="1">
    <citation type="submission" date="2020-10" db="EMBL/GenBank/DDBJ databases">
        <title>The Coptis chinensis genome and diversification of protoberbering-type alkaloids.</title>
        <authorList>
            <person name="Wang B."/>
            <person name="Shu S."/>
            <person name="Song C."/>
            <person name="Liu Y."/>
        </authorList>
    </citation>
    <scope>NUCLEOTIDE SEQUENCE [LARGE SCALE GENOMIC DNA]</scope>
    <source>
        <strain evidence="1">HL-2020</strain>
        <tissue evidence="1">Leaf</tissue>
    </source>
</reference>
<evidence type="ECO:0000313" key="1">
    <source>
        <dbReference type="EMBL" id="KAF9588570.1"/>
    </source>
</evidence>
<dbReference type="EMBL" id="JADFTS010000009">
    <property type="protein sequence ID" value="KAF9588570.1"/>
    <property type="molecule type" value="Genomic_DNA"/>
</dbReference>
<proteinExistence type="predicted"/>